<gene>
    <name evidence="1" type="ORF">HZY62_07785</name>
    <name evidence="2" type="ORF">LX92_00694</name>
</gene>
<dbReference type="AlphaFoldDB" id="A0A316ES50"/>
<reference evidence="1 4" key="2">
    <citation type="submission" date="2020-07" db="EMBL/GenBank/DDBJ databases">
        <title>The draft genome sequence of Maribacter polysiphoniae KCTC 22021.</title>
        <authorList>
            <person name="Mu L."/>
        </authorList>
    </citation>
    <scope>NUCLEOTIDE SEQUENCE [LARGE SCALE GENOMIC DNA]</scope>
    <source>
        <strain evidence="1 4">KCTC 22021</strain>
    </source>
</reference>
<dbReference type="Gene3D" id="1.20.1440.60">
    <property type="entry name" value="23S rRNA-intervening sequence"/>
    <property type="match status" value="1"/>
</dbReference>
<dbReference type="NCBIfam" id="TIGR02436">
    <property type="entry name" value="four helix bundle protein"/>
    <property type="match status" value="1"/>
</dbReference>
<evidence type="ECO:0000313" key="3">
    <source>
        <dbReference type="Proteomes" id="UP000245667"/>
    </source>
</evidence>
<evidence type="ECO:0000313" key="4">
    <source>
        <dbReference type="Proteomes" id="UP000651837"/>
    </source>
</evidence>
<reference evidence="2 3" key="1">
    <citation type="submission" date="2018-05" db="EMBL/GenBank/DDBJ databases">
        <title>Genomic Encyclopedia of Archaeal and Bacterial Type Strains, Phase II (KMG-II): from individual species to whole genera.</title>
        <authorList>
            <person name="Goeker M."/>
        </authorList>
    </citation>
    <scope>NUCLEOTIDE SEQUENCE [LARGE SCALE GENOMIC DNA]</scope>
    <source>
        <strain evidence="2 3">DSM 23514</strain>
    </source>
</reference>
<organism evidence="2 3">
    <name type="scientific">Maribacter polysiphoniae</name>
    <dbReference type="NCBI Taxonomy" id="429344"/>
    <lineage>
        <taxon>Bacteria</taxon>
        <taxon>Pseudomonadati</taxon>
        <taxon>Bacteroidota</taxon>
        <taxon>Flavobacteriia</taxon>
        <taxon>Flavobacteriales</taxon>
        <taxon>Flavobacteriaceae</taxon>
        <taxon>Maribacter</taxon>
    </lineage>
</organism>
<evidence type="ECO:0000313" key="2">
    <source>
        <dbReference type="EMBL" id="PWK25950.1"/>
    </source>
</evidence>
<dbReference type="EMBL" id="JACWLN010000002">
    <property type="protein sequence ID" value="MBD1260485.1"/>
    <property type="molecule type" value="Genomic_DNA"/>
</dbReference>
<dbReference type="RefSeq" id="WP_109648855.1">
    <property type="nucleotide sequence ID" value="NZ_CAJQNU010000035.1"/>
</dbReference>
<name>A0A316ES50_9FLAO</name>
<dbReference type="PANTHER" id="PTHR38471">
    <property type="entry name" value="FOUR HELIX BUNDLE PROTEIN"/>
    <property type="match status" value="1"/>
</dbReference>
<dbReference type="PANTHER" id="PTHR38471:SF2">
    <property type="entry name" value="FOUR HELIX BUNDLE PROTEIN"/>
    <property type="match status" value="1"/>
</dbReference>
<dbReference type="Pfam" id="PF05635">
    <property type="entry name" value="23S_rRNA_IVP"/>
    <property type="match status" value="1"/>
</dbReference>
<dbReference type="InterPro" id="IPR012657">
    <property type="entry name" value="23S_rRNA-intervening_sequence"/>
</dbReference>
<dbReference type="Proteomes" id="UP000651837">
    <property type="component" value="Unassembled WGS sequence"/>
</dbReference>
<dbReference type="CDD" id="cd16377">
    <property type="entry name" value="23S_rRNA_IVP_like"/>
    <property type="match status" value="1"/>
</dbReference>
<keyword evidence="4" id="KW-1185">Reference proteome</keyword>
<dbReference type="OrthoDB" id="9811959at2"/>
<sequence>MYNYKELIVWQKSMDLVEKVYTATASFPLEEKFGLTSQIRRCAVSIPSNIAEGAGRKSKKVFRNFLEISNGSINELKTQLEISKRIGFLTKDELESIFDLCDEIQKITITLIKKYSDF</sequence>
<comment type="caution">
    <text evidence="2">The sequence shown here is derived from an EMBL/GenBank/DDBJ whole genome shotgun (WGS) entry which is preliminary data.</text>
</comment>
<dbReference type="InterPro" id="IPR036583">
    <property type="entry name" value="23S_rRNA_IVS_sf"/>
</dbReference>
<protein>
    <submittedName>
        <fullName evidence="2">Four helix bundle protein</fullName>
    </submittedName>
</protein>
<dbReference type="EMBL" id="QGGQ01000001">
    <property type="protein sequence ID" value="PWK25950.1"/>
    <property type="molecule type" value="Genomic_DNA"/>
</dbReference>
<dbReference type="NCBIfam" id="NF008911">
    <property type="entry name" value="PRK12275.1-2"/>
    <property type="match status" value="1"/>
</dbReference>
<evidence type="ECO:0000313" key="1">
    <source>
        <dbReference type="EMBL" id="MBD1260485.1"/>
    </source>
</evidence>
<dbReference type="SUPFAM" id="SSF158446">
    <property type="entry name" value="IVS-encoded protein-like"/>
    <property type="match status" value="1"/>
</dbReference>
<dbReference type="Proteomes" id="UP000245667">
    <property type="component" value="Unassembled WGS sequence"/>
</dbReference>
<accession>A0A316ES50</accession>
<proteinExistence type="predicted"/>